<evidence type="ECO:0000313" key="2">
    <source>
        <dbReference type="Proteomes" id="UP001314205"/>
    </source>
</evidence>
<name>A0AAV1LCX9_9NEOP</name>
<dbReference type="EMBL" id="CAVLGL010000088">
    <property type="protein sequence ID" value="CAK1592815.1"/>
    <property type="molecule type" value="Genomic_DNA"/>
</dbReference>
<accession>A0AAV1LCX9</accession>
<gene>
    <name evidence="1" type="ORF">PARMNEM_LOCUS12693</name>
</gene>
<keyword evidence="2" id="KW-1185">Reference proteome</keyword>
<protein>
    <submittedName>
        <fullName evidence="1">Uncharacterized protein</fullName>
    </submittedName>
</protein>
<evidence type="ECO:0000313" key="1">
    <source>
        <dbReference type="EMBL" id="CAK1592815.1"/>
    </source>
</evidence>
<organism evidence="1 2">
    <name type="scientific">Parnassius mnemosyne</name>
    <name type="common">clouded apollo</name>
    <dbReference type="NCBI Taxonomy" id="213953"/>
    <lineage>
        <taxon>Eukaryota</taxon>
        <taxon>Metazoa</taxon>
        <taxon>Ecdysozoa</taxon>
        <taxon>Arthropoda</taxon>
        <taxon>Hexapoda</taxon>
        <taxon>Insecta</taxon>
        <taxon>Pterygota</taxon>
        <taxon>Neoptera</taxon>
        <taxon>Endopterygota</taxon>
        <taxon>Lepidoptera</taxon>
        <taxon>Glossata</taxon>
        <taxon>Ditrysia</taxon>
        <taxon>Papilionoidea</taxon>
        <taxon>Papilionidae</taxon>
        <taxon>Parnassiinae</taxon>
        <taxon>Parnassini</taxon>
        <taxon>Parnassius</taxon>
        <taxon>Driopa</taxon>
    </lineage>
</organism>
<dbReference type="Proteomes" id="UP001314205">
    <property type="component" value="Unassembled WGS sequence"/>
</dbReference>
<reference evidence="1 2" key="1">
    <citation type="submission" date="2023-11" db="EMBL/GenBank/DDBJ databases">
        <authorList>
            <person name="Hedman E."/>
            <person name="Englund M."/>
            <person name="Stromberg M."/>
            <person name="Nyberg Akerstrom W."/>
            <person name="Nylinder S."/>
            <person name="Jareborg N."/>
            <person name="Kallberg Y."/>
            <person name="Kronander E."/>
        </authorList>
    </citation>
    <scope>NUCLEOTIDE SEQUENCE [LARGE SCALE GENOMIC DNA]</scope>
</reference>
<comment type="caution">
    <text evidence="1">The sequence shown here is derived from an EMBL/GenBank/DDBJ whole genome shotgun (WGS) entry which is preliminary data.</text>
</comment>
<proteinExistence type="predicted"/>
<sequence length="238" mass="26768">MFLLNFLQKNSVLTLYVSMAVASISLQRSGWLQRVVQYHKNNFLADLHKLPPVQIKASIERAPYGYVDPDTWDYDSVLRLLGMLQRSEGAAPVLQHLRRTMFSRRFMSFGDTFKAFPSLSKNHANYMYYDIESEEYVAEATTATDMPSEITDNSIIVISNPTEARLPAAQISVKLLREILEARAAAARYMPTTRWTIRWKPMNKTTSTTPVGTETDGGSTIVTLTSVEPASNSNVSAF</sequence>
<dbReference type="AlphaFoldDB" id="A0AAV1LCX9"/>